<dbReference type="InterPro" id="IPR036388">
    <property type="entry name" value="WH-like_DNA-bd_sf"/>
</dbReference>
<dbReference type="OrthoDB" id="194599at2"/>
<evidence type="ECO:0000313" key="6">
    <source>
        <dbReference type="Proteomes" id="UP000439113"/>
    </source>
</evidence>
<dbReference type="GO" id="GO:0003677">
    <property type="term" value="F:DNA binding"/>
    <property type="evidence" value="ECO:0007669"/>
    <property type="project" value="UniProtKB-KW"/>
</dbReference>
<sequence>MVVKRDTLPVEAASEFLKNFANPTRLRLLCALAHGESSVSELAEAAGAPLAQASQQLAHLRHDRLVVARRNGQTVTYRLANENVSRFIEALASSFCPSRTQGVSDDPDPAAEKRF</sequence>
<dbReference type="AlphaFoldDB" id="A0A6N8DPH7"/>
<feature type="domain" description="HTH arsR-type" evidence="4">
    <location>
        <begin position="5"/>
        <end position="99"/>
    </location>
</feature>
<dbReference type="CDD" id="cd00090">
    <property type="entry name" value="HTH_ARSR"/>
    <property type="match status" value="1"/>
</dbReference>
<dbReference type="Gene3D" id="1.10.10.10">
    <property type="entry name" value="Winged helix-like DNA-binding domain superfamily/Winged helix DNA-binding domain"/>
    <property type="match status" value="1"/>
</dbReference>
<accession>A0A6N8DPH7</accession>
<evidence type="ECO:0000256" key="2">
    <source>
        <dbReference type="ARBA" id="ARBA00023125"/>
    </source>
</evidence>
<name>A0A6N8DPH7_RHOAC</name>
<dbReference type="RefSeq" id="WP_155446439.1">
    <property type="nucleotide sequence ID" value="NZ_JAOQNR010000012.1"/>
</dbReference>
<evidence type="ECO:0000259" key="4">
    <source>
        <dbReference type="PROSITE" id="PS50987"/>
    </source>
</evidence>
<dbReference type="Pfam" id="PF01022">
    <property type="entry name" value="HTH_5"/>
    <property type="match status" value="1"/>
</dbReference>
<evidence type="ECO:0000256" key="1">
    <source>
        <dbReference type="ARBA" id="ARBA00023015"/>
    </source>
</evidence>
<keyword evidence="1" id="KW-0805">Transcription regulation</keyword>
<dbReference type="PANTHER" id="PTHR43132:SF2">
    <property type="entry name" value="ARSENICAL RESISTANCE OPERON REPRESSOR ARSR-RELATED"/>
    <property type="match status" value="1"/>
</dbReference>
<dbReference type="InterPro" id="IPR011991">
    <property type="entry name" value="ArsR-like_HTH"/>
</dbReference>
<dbReference type="InterPro" id="IPR036390">
    <property type="entry name" value="WH_DNA-bd_sf"/>
</dbReference>
<proteinExistence type="predicted"/>
<reference evidence="5 6" key="1">
    <citation type="submission" date="2019-11" db="EMBL/GenBank/DDBJ databases">
        <title>Whole-genome sequence of a Rhodoblastus acidophilus DSM 142.</title>
        <authorList>
            <person name="Kyndt J.A."/>
            <person name="Meyer T.E."/>
        </authorList>
    </citation>
    <scope>NUCLEOTIDE SEQUENCE [LARGE SCALE GENOMIC DNA]</scope>
    <source>
        <strain evidence="5 6">DSM 142</strain>
    </source>
</reference>
<dbReference type="SMART" id="SM00418">
    <property type="entry name" value="HTH_ARSR"/>
    <property type="match status" value="1"/>
</dbReference>
<gene>
    <name evidence="5" type="ORF">GJ654_12225</name>
</gene>
<protein>
    <submittedName>
        <fullName evidence="5">Metalloregulator ArsR/SmtB family transcription factor</fullName>
    </submittedName>
</protein>
<dbReference type="Proteomes" id="UP000439113">
    <property type="component" value="Unassembled WGS sequence"/>
</dbReference>
<keyword evidence="3" id="KW-0804">Transcription</keyword>
<dbReference type="PROSITE" id="PS50987">
    <property type="entry name" value="HTH_ARSR_2"/>
    <property type="match status" value="1"/>
</dbReference>
<dbReference type="InterPro" id="IPR051011">
    <property type="entry name" value="Metal_resp_trans_reg"/>
</dbReference>
<evidence type="ECO:0000313" key="5">
    <source>
        <dbReference type="EMBL" id="MTV31756.1"/>
    </source>
</evidence>
<comment type="caution">
    <text evidence="5">The sequence shown here is derived from an EMBL/GenBank/DDBJ whole genome shotgun (WGS) entry which is preliminary data.</text>
</comment>
<dbReference type="EMBL" id="WNKS01000010">
    <property type="protein sequence ID" value="MTV31756.1"/>
    <property type="molecule type" value="Genomic_DNA"/>
</dbReference>
<dbReference type="GO" id="GO:0003700">
    <property type="term" value="F:DNA-binding transcription factor activity"/>
    <property type="evidence" value="ECO:0007669"/>
    <property type="project" value="InterPro"/>
</dbReference>
<keyword evidence="2" id="KW-0238">DNA-binding</keyword>
<dbReference type="InterPro" id="IPR001845">
    <property type="entry name" value="HTH_ArsR_DNA-bd_dom"/>
</dbReference>
<dbReference type="SUPFAM" id="SSF46785">
    <property type="entry name" value="Winged helix' DNA-binding domain"/>
    <property type="match status" value="1"/>
</dbReference>
<dbReference type="NCBIfam" id="NF033788">
    <property type="entry name" value="HTH_metalloreg"/>
    <property type="match status" value="1"/>
</dbReference>
<dbReference type="PANTHER" id="PTHR43132">
    <property type="entry name" value="ARSENICAL RESISTANCE OPERON REPRESSOR ARSR-RELATED"/>
    <property type="match status" value="1"/>
</dbReference>
<organism evidence="5 6">
    <name type="scientific">Rhodoblastus acidophilus</name>
    <name type="common">Rhodopseudomonas acidophila</name>
    <dbReference type="NCBI Taxonomy" id="1074"/>
    <lineage>
        <taxon>Bacteria</taxon>
        <taxon>Pseudomonadati</taxon>
        <taxon>Pseudomonadota</taxon>
        <taxon>Alphaproteobacteria</taxon>
        <taxon>Hyphomicrobiales</taxon>
        <taxon>Rhodoblastaceae</taxon>
        <taxon>Rhodoblastus</taxon>
    </lineage>
</organism>
<dbReference type="PRINTS" id="PR00778">
    <property type="entry name" value="HTHARSR"/>
</dbReference>
<evidence type="ECO:0000256" key="3">
    <source>
        <dbReference type="ARBA" id="ARBA00023163"/>
    </source>
</evidence>